<proteinExistence type="predicted"/>
<dbReference type="EMBL" id="AP027731">
    <property type="protein sequence ID" value="BDZ47622.1"/>
    <property type="molecule type" value="Genomic_DNA"/>
</dbReference>
<accession>A0ABN6XRJ5</accession>
<sequence>MAWWRRSEPSDFPKGDEGSGSLDSFRFDLTPKNSRVRIRLAGSDPHQDLLRTLVGEDVSTAGGQRTLEEERTDAPVQIRLFVDRRIVGPVGTVPRGLEGPVLDALSRLERAGKPQRIPVEIVETKQGLRVELLLGQVG</sequence>
<feature type="region of interest" description="Disordered" evidence="1">
    <location>
        <begin position="1"/>
        <end position="26"/>
    </location>
</feature>
<protein>
    <submittedName>
        <fullName evidence="2">Uncharacterized protein</fullName>
    </submittedName>
</protein>
<evidence type="ECO:0000313" key="2">
    <source>
        <dbReference type="EMBL" id="BDZ47622.1"/>
    </source>
</evidence>
<feature type="compositionally biased region" description="Basic and acidic residues" evidence="1">
    <location>
        <begin position="1"/>
        <end position="17"/>
    </location>
</feature>
<evidence type="ECO:0000256" key="1">
    <source>
        <dbReference type="SAM" id="MobiDB-lite"/>
    </source>
</evidence>
<evidence type="ECO:0000313" key="3">
    <source>
        <dbReference type="Proteomes" id="UP001321498"/>
    </source>
</evidence>
<gene>
    <name evidence="2" type="ORF">GCM10025866_35310</name>
</gene>
<dbReference type="RefSeq" id="WP_286277495.1">
    <property type="nucleotide sequence ID" value="NZ_AP027731.1"/>
</dbReference>
<organism evidence="2 3">
    <name type="scientific">Naasia aerilata</name>
    <dbReference type="NCBI Taxonomy" id="1162966"/>
    <lineage>
        <taxon>Bacteria</taxon>
        <taxon>Bacillati</taxon>
        <taxon>Actinomycetota</taxon>
        <taxon>Actinomycetes</taxon>
        <taxon>Micrococcales</taxon>
        <taxon>Microbacteriaceae</taxon>
        <taxon>Naasia</taxon>
    </lineage>
</organism>
<dbReference type="Proteomes" id="UP001321498">
    <property type="component" value="Chromosome"/>
</dbReference>
<reference evidence="3" key="1">
    <citation type="journal article" date="2019" name="Int. J. Syst. Evol. Microbiol.">
        <title>The Global Catalogue of Microorganisms (GCM) 10K type strain sequencing project: providing services to taxonomists for standard genome sequencing and annotation.</title>
        <authorList>
            <consortium name="The Broad Institute Genomics Platform"/>
            <consortium name="The Broad Institute Genome Sequencing Center for Infectious Disease"/>
            <person name="Wu L."/>
            <person name="Ma J."/>
        </authorList>
    </citation>
    <scope>NUCLEOTIDE SEQUENCE [LARGE SCALE GENOMIC DNA]</scope>
    <source>
        <strain evidence="3">NBRC 108725</strain>
    </source>
</reference>
<name>A0ABN6XRJ5_9MICO</name>
<keyword evidence="3" id="KW-1185">Reference proteome</keyword>